<dbReference type="Proteomes" id="UP001190700">
    <property type="component" value="Unassembled WGS sequence"/>
</dbReference>
<comment type="caution">
    <text evidence="2">The sequence shown here is derived from an EMBL/GenBank/DDBJ whole genome shotgun (WGS) entry which is preliminary data.</text>
</comment>
<name>A0AAE0LGE2_9CHLO</name>
<dbReference type="EMBL" id="LGRX02002649">
    <property type="protein sequence ID" value="KAK3283804.1"/>
    <property type="molecule type" value="Genomic_DNA"/>
</dbReference>
<accession>A0AAE0LGE2</accession>
<keyword evidence="3" id="KW-1185">Reference proteome</keyword>
<proteinExistence type="predicted"/>
<protein>
    <submittedName>
        <fullName evidence="2">Uncharacterized protein</fullName>
    </submittedName>
</protein>
<reference evidence="2 3" key="1">
    <citation type="journal article" date="2015" name="Genome Biol. Evol.">
        <title>Comparative Genomics of a Bacterivorous Green Alga Reveals Evolutionary Causalities and Consequences of Phago-Mixotrophic Mode of Nutrition.</title>
        <authorList>
            <person name="Burns J.A."/>
            <person name="Paasch A."/>
            <person name="Narechania A."/>
            <person name="Kim E."/>
        </authorList>
    </citation>
    <scope>NUCLEOTIDE SEQUENCE [LARGE SCALE GENOMIC DNA]</scope>
    <source>
        <strain evidence="2 3">PLY_AMNH</strain>
    </source>
</reference>
<feature type="region of interest" description="Disordered" evidence="1">
    <location>
        <begin position="78"/>
        <end position="99"/>
    </location>
</feature>
<feature type="compositionally biased region" description="Acidic residues" evidence="1">
    <location>
        <begin position="79"/>
        <end position="88"/>
    </location>
</feature>
<sequence>MRGKEQVEWKVRRQGLSREHHQWRTRKDLEHGGPLRPLREFEKARLEQKECDRQVVENRRRQRSRDVREGQVSLLDLETSGDLEDLRDDEVLPQGPPLPTEYYDEETDAYVAEAHRFMAYIQEGKTQKTVDRPPRILVLFSCTGSVEKAFRETVPGR</sequence>
<feature type="region of interest" description="Disordered" evidence="1">
    <location>
        <begin position="1"/>
        <end position="36"/>
    </location>
</feature>
<organism evidence="2 3">
    <name type="scientific">Cymbomonas tetramitiformis</name>
    <dbReference type="NCBI Taxonomy" id="36881"/>
    <lineage>
        <taxon>Eukaryota</taxon>
        <taxon>Viridiplantae</taxon>
        <taxon>Chlorophyta</taxon>
        <taxon>Pyramimonadophyceae</taxon>
        <taxon>Pyramimonadales</taxon>
        <taxon>Pyramimonadaceae</taxon>
        <taxon>Cymbomonas</taxon>
    </lineage>
</organism>
<dbReference type="AlphaFoldDB" id="A0AAE0LGE2"/>
<evidence type="ECO:0000313" key="2">
    <source>
        <dbReference type="EMBL" id="KAK3283804.1"/>
    </source>
</evidence>
<evidence type="ECO:0000313" key="3">
    <source>
        <dbReference type="Proteomes" id="UP001190700"/>
    </source>
</evidence>
<gene>
    <name evidence="2" type="ORF">CYMTET_8522</name>
</gene>
<evidence type="ECO:0000256" key="1">
    <source>
        <dbReference type="SAM" id="MobiDB-lite"/>
    </source>
</evidence>